<dbReference type="EMBL" id="DVMJ01000065">
    <property type="protein sequence ID" value="HIU13992.1"/>
    <property type="molecule type" value="Genomic_DNA"/>
</dbReference>
<sequence length="186" mass="21262">MLTLWIVRHGETQLNVEDRYGGRMDVPLTSKGLQQADELAKRLQNQHFDVMLCSPLKRARQTAEAISKTCHLDSIIIDDLAERNLGVYEGLTKAEIQVRYPDLYVSNCTHLVDGAPTGGESQREFERRIRRVLSEIKQLYDGKQVLLVTHGFVAMMINKIMKRLSFDEMYAFHMGNGEIISYTLTS</sequence>
<feature type="binding site" evidence="6">
    <location>
        <position position="58"/>
    </location>
    <ligand>
        <name>substrate</name>
    </ligand>
</feature>
<dbReference type="GO" id="GO:0004619">
    <property type="term" value="F:phosphoglycerate mutase activity"/>
    <property type="evidence" value="ECO:0007669"/>
    <property type="project" value="UniProtKB-EC"/>
</dbReference>
<dbReference type="InterPro" id="IPR029033">
    <property type="entry name" value="His_PPase_superfam"/>
</dbReference>
<reference evidence="7" key="2">
    <citation type="journal article" date="2021" name="PeerJ">
        <title>Extensive microbial diversity within the chicken gut microbiome revealed by metagenomics and culture.</title>
        <authorList>
            <person name="Gilroy R."/>
            <person name="Ravi A."/>
            <person name="Getino M."/>
            <person name="Pursley I."/>
            <person name="Horton D.L."/>
            <person name="Alikhan N.F."/>
            <person name="Baker D."/>
            <person name="Gharbi K."/>
            <person name="Hall N."/>
            <person name="Watson M."/>
            <person name="Adriaenssens E.M."/>
            <person name="Foster-Nyarko E."/>
            <person name="Jarju S."/>
            <person name="Secka A."/>
            <person name="Antonio M."/>
            <person name="Oren A."/>
            <person name="Chaudhuri R.R."/>
            <person name="La Ragione R."/>
            <person name="Hildebrand F."/>
            <person name="Pallen M.J."/>
        </authorList>
    </citation>
    <scope>NUCLEOTIDE SEQUENCE</scope>
    <source>
        <strain evidence="7">CHK195-11698</strain>
    </source>
</reference>
<feature type="binding site" evidence="6">
    <location>
        <position position="93"/>
    </location>
    <ligand>
        <name>substrate</name>
    </ligand>
</feature>
<dbReference type="GO" id="GO:0005524">
    <property type="term" value="F:ATP binding"/>
    <property type="evidence" value="ECO:0007669"/>
    <property type="project" value="InterPro"/>
</dbReference>
<reference evidence="7" key="1">
    <citation type="submission" date="2020-10" db="EMBL/GenBank/DDBJ databases">
        <authorList>
            <person name="Gilroy R."/>
        </authorList>
    </citation>
    <scope>NUCLEOTIDE SEQUENCE</scope>
    <source>
        <strain evidence="7">CHK195-11698</strain>
    </source>
</reference>
<dbReference type="PROSITE" id="PS00175">
    <property type="entry name" value="PG_MUTASE"/>
    <property type="match status" value="1"/>
</dbReference>
<dbReference type="SUPFAM" id="SSF53254">
    <property type="entry name" value="Phosphoglycerate mutase-like"/>
    <property type="match status" value="1"/>
</dbReference>
<comment type="similarity">
    <text evidence="1">Belongs to the phosphoglycerate mutase family. BPG-dependent PGAM subfamily.</text>
</comment>
<accession>A0A9D1L1I5</accession>
<protein>
    <recommendedName>
        <fullName evidence="2">phosphoglycerate mutase (2,3-diphosphoglycerate-dependent)</fullName>
        <ecNumber evidence="2">5.4.2.11</ecNumber>
    </recommendedName>
</protein>
<dbReference type="InterPro" id="IPR013078">
    <property type="entry name" value="His_Pase_superF_clade-1"/>
</dbReference>
<dbReference type="PRINTS" id="PR00991">
    <property type="entry name" value="6PFRUCTKNASE"/>
</dbReference>
<dbReference type="InterPro" id="IPR001345">
    <property type="entry name" value="PG/BPGM_mutase_AS"/>
</dbReference>
<dbReference type="InterPro" id="IPR005952">
    <property type="entry name" value="Phosphogly_mut1"/>
</dbReference>
<dbReference type="Gene3D" id="3.40.50.1240">
    <property type="entry name" value="Phosphoglycerate mutase-like"/>
    <property type="match status" value="1"/>
</dbReference>
<evidence type="ECO:0000256" key="1">
    <source>
        <dbReference type="ARBA" id="ARBA00006717"/>
    </source>
</evidence>
<name>A0A9D1L1I5_9FIRM</name>
<gene>
    <name evidence="7" type="ORF">IAD15_07985</name>
</gene>
<dbReference type="InterPro" id="IPR003094">
    <property type="entry name" value="6Pfruct_kin"/>
</dbReference>
<dbReference type="GO" id="GO:0006096">
    <property type="term" value="P:glycolytic process"/>
    <property type="evidence" value="ECO:0007669"/>
    <property type="project" value="UniProtKB-KW"/>
</dbReference>
<feature type="active site" description="Proton donor/acceptor" evidence="5">
    <location>
        <position position="82"/>
    </location>
</feature>
<dbReference type="CDD" id="cd07067">
    <property type="entry name" value="HP_PGM_like"/>
    <property type="match status" value="1"/>
</dbReference>
<feature type="active site" description="Tele-phosphohistidine intermediate" evidence="5">
    <location>
        <position position="9"/>
    </location>
</feature>
<dbReference type="GO" id="GO:0006003">
    <property type="term" value="P:fructose 2,6-bisphosphate metabolic process"/>
    <property type="evidence" value="ECO:0007669"/>
    <property type="project" value="InterPro"/>
</dbReference>
<dbReference type="EC" id="5.4.2.11" evidence="2"/>
<evidence type="ECO:0000256" key="2">
    <source>
        <dbReference type="ARBA" id="ARBA00012028"/>
    </source>
</evidence>
<keyword evidence="4" id="KW-0413">Isomerase</keyword>
<evidence type="ECO:0000313" key="8">
    <source>
        <dbReference type="Proteomes" id="UP000824175"/>
    </source>
</evidence>
<dbReference type="SMART" id="SM00855">
    <property type="entry name" value="PGAM"/>
    <property type="match status" value="1"/>
</dbReference>
<comment type="caution">
    <text evidence="7">The sequence shown here is derived from an EMBL/GenBank/DDBJ whole genome shotgun (WGS) entry which is preliminary data.</text>
</comment>
<evidence type="ECO:0000256" key="3">
    <source>
        <dbReference type="ARBA" id="ARBA00023152"/>
    </source>
</evidence>
<proteinExistence type="inferred from homology"/>
<dbReference type="PIRSF" id="PIRSF000709">
    <property type="entry name" value="6PFK_2-Ptase"/>
    <property type="match status" value="1"/>
</dbReference>
<organism evidence="7 8">
    <name type="scientific">Candidatus Fimiplasma intestinipullorum</name>
    <dbReference type="NCBI Taxonomy" id="2840825"/>
    <lineage>
        <taxon>Bacteria</taxon>
        <taxon>Bacillati</taxon>
        <taxon>Bacillota</taxon>
        <taxon>Clostridia</taxon>
        <taxon>Eubacteriales</taxon>
        <taxon>Candidatus Fimiplasma</taxon>
    </lineage>
</organism>
<dbReference type="Proteomes" id="UP000824175">
    <property type="component" value="Unassembled WGS sequence"/>
</dbReference>
<evidence type="ECO:0000256" key="4">
    <source>
        <dbReference type="ARBA" id="ARBA00023235"/>
    </source>
</evidence>
<dbReference type="PANTHER" id="PTHR11931">
    <property type="entry name" value="PHOSPHOGLYCERATE MUTASE"/>
    <property type="match status" value="1"/>
</dbReference>
<evidence type="ECO:0000313" key="7">
    <source>
        <dbReference type="EMBL" id="HIU13992.1"/>
    </source>
</evidence>
<keyword evidence="3" id="KW-0324">Glycolysis</keyword>
<feature type="binding site" evidence="6">
    <location>
        <begin position="8"/>
        <end position="15"/>
    </location>
    <ligand>
        <name>substrate</name>
    </ligand>
</feature>
<evidence type="ECO:0000256" key="6">
    <source>
        <dbReference type="PIRSR" id="PIRSR613078-2"/>
    </source>
</evidence>
<dbReference type="AlphaFoldDB" id="A0A9D1L1I5"/>
<dbReference type="Pfam" id="PF00300">
    <property type="entry name" value="His_Phos_1"/>
    <property type="match status" value="1"/>
</dbReference>
<evidence type="ECO:0000256" key="5">
    <source>
        <dbReference type="PIRSR" id="PIRSR613078-1"/>
    </source>
</evidence>